<gene>
    <name evidence="1" type="ORF">C8N40_102453</name>
</gene>
<keyword evidence="2" id="KW-1185">Reference proteome</keyword>
<evidence type="ECO:0000313" key="2">
    <source>
        <dbReference type="Proteomes" id="UP000244225"/>
    </source>
</evidence>
<organism evidence="1 2">
    <name type="scientific">Pontibacter mucosus</name>
    <dbReference type="NCBI Taxonomy" id="1649266"/>
    <lineage>
        <taxon>Bacteria</taxon>
        <taxon>Pseudomonadati</taxon>
        <taxon>Bacteroidota</taxon>
        <taxon>Cytophagia</taxon>
        <taxon>Cytophagales</taxon>
        <taxon>Hymenobacteraceae</taxon>
        <taxon>Pontibacter</taxon>
    </lineage>
</organism>
<evidence type="ECO:0000313" key="1">
    <source>
        <dbReference type="EMBL" id="PTX21477.1"/>
    </source>
</evidence>
<dbReference type="AlphaFoldDB" id="A0A2T5YQ91"/>
<sequence length="39" mass="4436">MHCFTIAIILQLDLNNTDVGYHTQLIRMSLICFINVPAC</sequence>
<protein>
    <submittedName>
        <fullName evidence="1">Uncharacterized protein</fullName>
    </submittedName>
</protein>
<dbReference type="EMBL" id="QBKI01000002">
    <property type="protein sequence ID" value="PTX21477.1"/>
    <property type="molecule type" value="Genomic_DNA"/>
</dbReference>
<accession>A0A2T5YQ91</accession>
<reference evidence="1 2" key="1">
    <citation type="submission" date="2018-04" db="EMBL/GenBank/DDBJ databases">
        <title>Genomic Encyclopedia of Archaeal and Bacterial Type Strains, Phase II (KMG-II): from individual species to whole genera.</title>
        <authorList>
            <person name="Goeker M."/>
        </authorList>
    </citation>
    <scope>NUCLEOTIDE SEQUENCE [LARGE SCALE GENOMIC DNA]</scope>
    <source>
        <strain evidence="1 2">DSM 100162</strain>
    </source>
</reference>
<name>A0A2T5YQ91_9BACT</name>
<comment type="caution">
    <text evidence="1">The sequence shown here is derived from an EMBL/GenBank/DDBJ whole genome shotgun (WGS) entry which is preliminary data.</text>
</comment>
<dbReference type="Proteomes" id="UP000244225">
    <property type="component" value="Unassembled WGS sequence"/>
</dbReference>
<proteinExistence type="predicted"/>